<dbReference type="InterPro" id="IPR017907">
    <property type="entry name" value="Znf_RING_CS"/>
</dbReference>
<reference evidence="14" key="1">
    <citation type="submission" date="2021-01" db="EMBL/GenBank/DDBJ databases">
        <authorList>
            <person name="Corre E."/>
            <person name="Pelletier E."/>
            <person name="Niang G."/>
            <person name="Scheremetjew M."/>
            <person name="Finn R."/>
            <person name="Kale V."/>
            <person name="Holt S."/>
            <person name="Cochrane G."/>
            <person name="Meng A."/>
            <person name="Brown T."/>
            <person name="Cohen L."/>
        </authorList>
    </citation>
    <scope>NUCLEOTIDE SEQUENCE</scope>
    <source>
        <strain evidence="14">RCC1693</strain>
    </source>
</reference>
<evidence type="ECO:0000256" key="8">
    <source>
        <dbReference type="ARBA" id="ARBA00023136"/>
    </source>
</evidence>
<dbReference type="SUPFAM" id="SSF57850">
    <property type="entry name" value="RING/U-box"/>
    <property type="match status" value="1"/>
</dbReference>
<proteinExistence type="predicted"/>
<evidence type="ECO:0000256" key="3">
    <source>
        <dbReference type="ARBA" id="ARBA00022692"/>
    </source>
</evidence>
<evidence type="ECO:0000256" key="6">
    <source>
        <dbReference type="ARBA" id="ARBA00022833"/>
    </source>
</evidence>
<dbReference type="EMBL" id="HBGT01019378">
    <property type="protein sequence ID" value="CAD9421977.1"/>
    <property type="molecule type" value="Transcribed_RNA"/>
</dbReference>
<dbReference type="GO" id="GO:0016567">
    <property type="term" value="P:protein ubiquitination"/>
    <property type="evidence" value="ECO:0007669"/>
    <property type="project" value="UniProtKB-UniPathway"/>
</dbReference>
<evidence type="ECO:0000313" key="14">
    <source>
        <dbReference type="EMBL" id="CAD9421977.1"/>
    </source>
</evidence>
<keyword evidence="8 12" id="KW-0472">Membrane</keyword>
<evidence type="ECO:0000256" key="4">
    <source>
        <dbReference type="ARBA" id="ARBA00022723"/>
    </source>
</evidence>
<dbReference type="PROSITE" id="PS50089">
    <property type="entry name" value="ZF_RING_2"/>
    <property type="match status" value="1"/>
</dbReference>
<evidence type="ECO:0000256" key="5">
    <source>
        <dbReference type="ARBA" id="ARBA00022771"/>
    </source>
</evidence>
<sequence length="269" mass="30027">MTMSSSERQQEQEQQQQLDVTHETLQGLTVAEIGLLCLPPVALALVCVVCSVKTRREQERRLRREQERMAGVETNNAEYVPGEDCPICMEPSSYGCETMCGHAFCTLCLSTYWKSLPQGTSRPLNCPYCRRQVTLLVSNFSPEELANVETTRLRQAELDEYNSMHGGGRGVGPIQYLTHMRVLLTALAREFARRPVSIALSMVATAYRLRRGLSLLLSVLYVISPVDLLPEAVLGVVGLIDDFAVIMFILVVVAGLYEAMVLARARREE</sequence>
<feature type="domain" description="RING-type" evidence="13">
    <location>
        <begin position="85"/>
        <end position="130"/>
    </location>
</feature>
<dbReference type="GO" id="GO:0061630">
    <property type="term" value="F:ubiquitin protein ligase activity"/>
    <property type="evidence" value="ECO:0007669"/>
    <property type="project" value="InterPro"/>
</dbReference>
<name>A0A7S2G0Y6_9STRA</name>
<dbReference type="InterPro" id="IPR001841">
    <property type="entry name" value="Znf_RING"/>
</dbReference>
<dbReference type="InterPro" id="IPR038896">
    <property type="entry name" value="RNF170"/>
</dbReference>
<evidence type="ECO:0000256" key="12">
    <source>
        <dbReference type="SAM" id="Phobius"/>
    </source>
</evidence>
<dbReference type="AlphaFoldDB" id="A0A7S2G0Y6"/>
<organism evidence="14">
    <name type="scientific">Florenciella parvula</name>
    <dbReference type="NCBI Taxonomy" id="236787"/>
    <lineage>
        <taxon>Eukaryota</taxon>
        <taxon>Sar</taxon>
        <taxon>Stramenopiles</taxon>
        <taxon>Ochrophyta</taxon>
        <taxon>Dictyochophyceae</taxon>
        <taxon>Florenciellales</taxon>
        <taxon>Florenciella</taxon>
    </lineage>
</organism>
<dbReference type="PANTHER" id="PTHR22894:SF5">
    <property type="entry name" value="RING-TYPE DOMAIN-CONTAINING PROTEIN"/>
    <property type="match status" value="1"/>
</dbReference>
<dbReference type="PANTHER" id="PTHR22894">
    <property type="entry name" value="RING-TYPE DOMAIN-CONTAINING PROTEIN"/>
    <property type="match status" value="1"/>
</dbReference>
<keyword evidence="4" id="KW-0479">Metal-binding</keyword>
<dbReference type="InterPro" id="IPR010652">
    <property type="entry name" value="DUF1232"/>
</dbReference>
<dbReference type="Pfam" id="PF00097">
    <property type="entry name" value="zf-C3HC4"/>
    <property type="match status" value="1"/>
</dbReference>
<feature type="transmembrane region" description="Helical" evidence="12">
    <location>
        <begin position="243"/>
        <end position="263"/>
    </location>
</feature>
<evidence type="ECO:0000256" key="9">
    <source>
        <dbReference type="ARBA" id="ARBA00030110"/>
    </source>
</evidence>
<dbReference type="GO" id="GO:0012505">
    <property type="term" value="C:endomembrane system"/>
    <property type="evidence" value="ECO:0007669"/>
    <property type="project" value="UniProtKB-SubCell"/>
</dbReference>
<evidence type="ECO:0000256" key="11">
    <source>
        <dbReference type="PROSITE-ProRule" id="PRU00175"/>
    </source>
</evidence>
<dbReference type="GO" id="GO:0008270">
    <property type="term" value="F:zinc ion binding"/>
    <property type="evidence" value="ECO:0007669"/>
    <property type="project" value="UniProtKB-KW"/>
</dbReference>
<feature type="transmembrane region" description="Helical" evidence="12">
    <location>
        <begin position="215"/>
        <end position="237"/>
    </location>
</feature>
<dbReference type="InterPro" id="IPR013083">
    <property type="entry name" value="Znf_RING/FYVE/PHD"/>
</dbReference>
<keyword evidence="7 12" id="KW-1133">Transmembrane helix</keyword>
<keyword evidence="5 11" id="KW-0863">Zinc-finger</keyword>
<dbReference type="SMART" id="SM00184">
    <property type="entry name" value="RING"/>
    <property type="match status" value="1"/>
</dbReference>
<keyword evidence="3 12" id="KW-0812">Transmembrane</keyword>
<dbReference type="PROSITE" id="PS00518">
    <property type="entry name" value="ZF_RING_1"/>
    <property type="match status" value="1"/>
</dbReference>
<protein>
    <recommendedName>
        <fullName evidence="2">E3 ubiquitin-protein ligase RNF170</fullName>
    </recommendedName>
    <alternativeName>
        <fullName evidence="10">RING finger protein 170</fullName>
    </alternativeName>
    <alternativeName>
        <fullName evidence="9">RING-type E3 ubiquitin transferase RNF170</fullName>
    </alternativeName>
</protein>
<dbReference type="UniPathway" id="UPA00143"/>
<comment type="subcellular location">
    <subcellularLocation>
        <location evidence="1">Endomembrane system</location>
        <topology evidence="1">Multi-pass membrane protein</topology>
    </subcellularLocation>
</comment>
<keyword evidence="6" id="KW-0862">Zinc</keyword>
<evidence type="ECO:0000259" key="13">
    <source>
        <dbReference type="PROSITE" id="PS50089"/>
    </source>
</evidence>
<dbReference type="InterPro" id="IPR018957">
    <property type="entry name" value="Znf_C3HC4_RING-type"/>
</dbReference>
<evidence type="ECO:0000256" key="1">
    <source>
        <dbReference type="ARBA" id="ARBA00004127"/>
    </source>
</evidence>
<evidence type="ECO:0000256" key="2">
    <source>
        <dbReference type="ARBA" id="ARBA00014068"/>
    </source>
</evidence>
<gene>
    <name evidence="14" type="ORF">FPAR1323_LOCUS10198</name>
</gene>
<dbReference type="Pfam" id="PF06803">
    <property type="entry name" value="DUF1232"/>
    <property type="match status" value="1"/>
</dbReference>
<evidence type="ECO:0000256" key="7">
    <source>
        <dbReference type="ARBA" id="ARBA00022989"/>
    </source>
</evidence>
<feature type="transmembrane region" description="Helical" evidence="12">
    <location>
        <begin position="33"/>
        <end position="54"/>
    </location>
</feature>
<accession>A0A7S2G0Y6</accession>
<dbReference type="Gene3D" id="3.30.40.10">
    <property type="entry name" value="Zinc/RING finger domain, C3HC4 (zinc finger)"/>
    <property type="match status" value="1"/>
</dbReference>
<evidence type="ECO:0000256" key="10">
    <source>
        <dbReference type="ARBA" id="ARBA00031107"/>
    </source>
</evidence>